<dbReference type="Proteomes" id="UP001287356">
    <property type="component" value="Unassembled WGS sequence"/>
</dbReference>
<accession>A0AAE0MZG5</accession>
<evidence type="ECO:0000313" key="2">
    <source>
        <dbReference type="Proteomes" id="UP001287356"/>
    </source>
</evidence>
<dbReference type="EMBL" id="JAULSN010000009">
    <property type="protein sequence ID" value="KAK3365112.1"/>
    <property type="molecule type" value="Genomic_DNA"/>
</dbReference>
<protein>
    <submittedName>
        <fullName evidence="1">Uncharacterized protein</fullName>
    </submittedName>
</protein>
<reference evidence="1" key="1">
    <citation type="journal article" date="2023" name="Mol. Phylogenet. Evol.">
        <title>Genome-scale phylogeny and comparative genomics of the fungal order Sordariales.</title>
        <authorList>
            <person name="Hensen N."/>
            <person name="Bonometti L."/>
            <person name="Westerberg I."/>
            <person name="Brannstrom I.O."/>
            <person name="Guillou S."/>
            <person name="Cros-Aarteil S."/>
            <person name="Calhoun S."/>
            <person name="Haridas S."/>
            <person name="Kuo A."/>
            <person name="Mondo S."/>
            <person name="Pangilinan J."/>
            <person name="Riley R."/>
            <person name="LaButti K."/>
            <person name="Andreopoulos B."/>
            <person name="Lipzen A."/>
            <person name="Chen C."/>
            <person name="Yan M."/>
            <person name="Daum C."/>
            <person name="Ng V."/>
            <person name="Clum A."/>
            <person name="Steindorff A."/>
            <person name="Ohm R.A."/>
            <person name="Martin F."/>
            <person name="Silar P."/>
            <person name="Natvig D.O."/>
            <person name="Lalanne C."/>
            <person name="Gautier V."/>
            <person name="Ament-Velasquez S.L."/>
            <person name="Kruys A."/>
            <person name="Hutchinson M.I."/>
            <person name="Powell A.J."/>
            <person name="Barry K."/>
            <person name="Miller A.N."/>
            <person name="Grigoriev I.V."/>
            <person name="Debuchy R."/>
            <person name="Gladieux P."/>
            <person name="Hiltunen Thoren M."/>
            <person name="Johannesson H."/>
        </authorList>
    </citation>
    <scope>NUCLEOTIDE SEQUENCE</scope>
    <source>
        <strain evidence="1">CBS 958.72</strain>
    </source>
</reference>
<evidence type="ECO:0000313" key="1">
    <source>
        <dbReference type="EMBL" id="KAK3365112.1"/>
    </source>
</evidence>
<gene>
    <name evidence="1" type="ORF">B0T24DRAFT_659898</name>
</gene>
<proteinExistence type="predicted"/>
<name>A0AAE0MZG5_9PEZI</name>
<comment type="caution">
    <text evidence="1">The sequence shown here is derived from an EMBL/GenBank/DDBJ whole genome shotgun (WGS) entry which is preliminary data.</text>
</comment>
<sequence length="166" mass="18554">MTSIPEAGNTLSIPAYTAEAEKAVQDLSWSQLLQTKTGRYYIVRAKNVTKGGADVLLYVQDRFYKDEASADYIGKLPGAKKEGDNFIVTINDRFQYGQKNKQGENRWVVLHDKNNKPYQHRFIVLTIQGKAADWAKTLAKTFGAGDLADKVSAVGKDFVGDYLHTF</sequence>
<organism evidence="1 2">
    <name type="scientific">Lasiosphaeria ovina</name>
    <dbReference type="NCBI Taxonomy" id="92902"/>
    <lineage>
        <taxon>Eukaryota</taxon>
        <taxon>Fungi</taxon>
        <taxon>Dikarya</taxon>
        <taxon>Ascomycota</taxon>
        <taxon>Pezizomycotina</taxon>
        <taxon>Sordariomycetes</taxon>
        <taxon>Sordariomycetidae</taxon>
        <taxon>Sordariales</taxon>
        <taxon>Lasiosphaeriaceae</taxon>
        <taxon>Lasiosphaeria</taxon>
    </lineage>
</organism>
<reference evidence="1" key="2">
    <citation type="submission" date="2023-06" db="EMBL/GenBank/DDBJ databases">
        <authorList>
            <consortium name="Lawrence Berkeley National Laboratory"/>
            <person name="Haridas S."/>
            <person name="Hensen N."/>
            <person name="Bonometti L."/>
            <person name="Westerberg I."/>
            <person name="Brannstrom I.O."/>
            <person name="Guillou S."/>
            <person name="Cros-Aarteil S."/>
            <person name="Calhoun S."/>
            <person name="Kuo A."/>
            <person name="Mondo S."/>
            <person name="Pangilinan J."/>
            <person name="Riley R."/>
            <person name="Labutti K."/>
            <person name="Andreopoulos B."/>
            <person name="Lipzen A."/>
            <person name="Chen C."/>
            <person name="Yanf M."/>
            <person name="Daum C."/>
            <person name="Ng V."/>
            <person name="Clum A."/>
            <person name="Steindorff A."/>
            <person name="Ohm R."/>
            <person name="Martin F."/>
            <person name="Silar P."/>
            <person name="Natvig D."/>
            <person name="Lalanne C."/>
            <person name="Gautier V."/>
            <person name="Ament-Velasquez S.L."/>
            <person name="Kruys A."/>
            <person name="Hutchinson M.I."/>
            <person name="Powell A.J."/>
            <person name="Barry K."/>
            <person name="Miller A.N."/>
            <person name="Grigoriev I.V."/>
            <person name="Debuchy R."/>
            <person name="Gladieux P."/>
            <person name="Thoren M.H."/>
            <person name="Johannesson H."/>
        </authorList>
    </citation>
    <scope>NUCLEOTIDE SEQUENCE</scope>
    <source>
        <strain evidence="1">CBS 958.72</strain>
    </source>
</reference>
<dbReference type="AlphaFoldDB" id="A0AAE0MZG5"/>
<keyword evidence="2" id="KW-1185">Reference proteome</keyword>